<protein>
    <submittedName>
        <fullName evidence="1">Uncharacterized protein</fullName>
    </submittedName>
</protein>
<evidence type="ECO:0000313" key="2">
    <source>
        <dbReference type="Proteomes" id="UP000471501"/>
    </source>
</evidence>
<name>A0A6I4NYW6_9FLAO</name>
<proteinExistence type="predicted"/>
<gene>
    <name evidence="1" type="ORF">GON26_17515</name>
</gene>
<dbReference type="Proteomes" id="UP000471501">
    <property type="component" value="Unassembled WGS sequence"/>
</dbReference>
<reference evidence="1 2" key="1">
    <citation type="submission" date="2019-12" db="EMBL/GenBank/DDBJ databases">
        <authorList>
            <person name="Kim Y.S."/>
        </authorList>
    </citation>
    <scope>NUCLEOTIDE SEQUENCE [LARGE SCALE GENOMIC DNA]</scope>
    <source>
        <strain evidence="1 2">GA093</strain>
    </source>
</reference>
<organism evidence="1 2">
    <name type="scientific">Flavobacterium hydrocarbonoxydans</name>
    <dbReference type="NCBI Taxonomy" id="2683249"/>
    <lineage>
        <taxon>Bacteria</taxon>
        <taxon>Pseudomonadati</taxon>
        <taxon>Bacteroidota</taxon>
        <taxon>Flavobacteriia</taxon>
        <taxon>Flavobacteriales</taxon>
        <taxon>Flavobacteriaceae</taxon>
        <taxon>Flavobacterium</taxon>
    </lineage>
</organism>
<dbReference type="EMBL" id="WSTB01000011">
    <property type="protein sequence ID" value="MWB96164.1"/>
    <property type="molecule type" value="Genomic_DNA"/>
</dbReference>
<accession>A0A6I4NYW6</accession>
<dbReference type="RefSeq" id="WP_160376064.1">
    <property type="nucleotide sequence ID" value="NZ_WSTB01000011.1"/>
</dbReference>
<evidence type="ECO:0000313" key="1">
    <source>
        <dbReference type="EMBL" id="MWB96164.1"/>
    </source>
</evidence>
<comment type="caution">
    <text evidence="1">The sequence shown here is derived from an EMBL/GenBank/DDBJ whole genome shotgun (WGS) entry which is preliminary data.</text>
</comment>
<sequence>MDLKKSQEKGIDEINFIKEIKPEIEALFIKEYQKLRSKINGLTESFSLDLKTFKQLLSDNQNKAYCKFYYLQKDDFLHIGLSFSDNDQCPIKTDDVFYSLEGDVIKDTDFAAMVTAFKEGIGAQLQKETGEEDVLTAYTLKNINDYLTKMERLKLTVYALKFNMWQYCPTDLDQEDAVLTAEFTIRNKRISFCVHALFNEASSTFDPVPGSDLGNLRP</sequence>
<dbReference type="AlphaFoldDB" id="A0A6I4NYW6"/>
<keyword evidence="2" id="KW-1185">Reference proteome</keyword>